<evidence type="ECO:0000256" key="2">
    <source>
        <dbReference type="ARBA" id="ARBA00022801"/>
    </source>
</evidence>
<dbReference type="Proteomes" id="UP001596391">
    <property type="component" value="Unassembled WGS sequence"/>
</dbReference>
<dbReference type="SUPFAM" id="SSF51011">
    <property type="entry name" value="Glycosyl hydrolase domain"/>
    <property type="match status" value="1"/>
</dbReference>
<organism evidence="10 11">
    <name type="scientific">Granulicella cerasi</name>
    <dbReference type="NCBI Taxonomy" id="741063"/>
    <lineage>
        <taxon>Bacteria</taxon>
        <taxon>Pseudomonadati</taxon>
        <taxon>Acidobacteriota</taxon>
        <taxon>Terriglobia</taxon>
        <taxon>Terriglobales</taxon>
        <taxon>Acidobacteriaceae</taxon>
        <taxon>Granulicella</taxon>
    </lineage>
</organism>
<sequence length="831" mass="92157">MRYFGALSLALASGAFSVALLGAPLVAQTAPASSAHTASGLEVSGPQLTLRVDALRDDVVRVRMFPNGHPAEDASWAVLPTARTARVKVTATPEGFQTSKLRVSLGADQKLTVSDLAGNVLQQDVLPVQWTEDGFRVFKQKTEDDHFFGLGDKMGPLDRAGEAFTMWNTDMFGFQESTDPIYKSVPFFLEMHGGRTIGVLFDNTFRTFFDFGRERNDRYVFSAPKGPLDYYVMYGPEPKQVVEDYAWLTGPTPLPPLWSLGFQQSRYSYYPQSMVEDVAAHLRRDKIPTDVLWLDIDFQYKNRPFTVDTTQFPDMKGLLTGLEKNGFKTILITDLHIAHVTDGSYAPYTTGHAADAFVKEKGAEYVGPVWPGPAVFPDFTQAASRKWWGTNFKEFLDDGAAGFWNDMNEPAVFRYPSKTMPDDVEHRIGGNEAQGFSTRTAMHPEIHNVYGMENSRATMEGLLTLRPNLRTFVMTRASYAGGQRYAVTWTGDNSSTWNHLRETTPQLLNLGLSGFAMSGADVGGFAGSPSADLLTKWLMVAAFQPIDRDHSAKGTNLHEPWVDGPEHEAIRKRYIEERYKLMPYLYTTAEEMSRTGLPITRPLFLEFPHATTDNHPLDNDGPGEFMFGPKVLVAFSPSPEEVAPYVVHLPSGLWYDYWTGKSIDRRGPMGAADHEIRDAKSELPPILAQPKLDELPVYVKGGSIVPMAPLVQSTSEKPNGPLTLRIFPPAPGEACDGDVYTDDGLTFNFRKGEFFRQHFTCSVTPEGALTVSLQEAEGRYKPWWTELRLEVVGSKAAAATEGSKSLALESTSLGKAVSLKATNKLRTVVLR</sequence>
<dbReference type="InterPro" id="IPR033403">
    <property type="entry name" value="DUF5110"/>
</dbReference>
<evidence type="ECO:0000259" key="8">
    <source>
        <dbReference type="Pfam" id="PF17137"/>
    </source>
</evidence>
<evidence type="ECO:0000259" key="6">
    <source>
        <dbReference type="Pfam" id="PF01055"/>
    </source>
</evidence>
<evidence type="ECO:0000256" key="1">
    <source>
        <dbReference type="ARBA" id="ARBA00007806"/>
    </source>
</evidence>
<dbReference type="Gene3D" id="2.60.40.1760">
    <property type="entry name" value="glycosyl hydrolase (family 31)"/>
    <property type="match status" value="1"/>
</dbReference>
<proteinExistence type="inferred from homology"/>
<dbReference type="RefSeq" id="WP_263371643.1">
    <property type="nucleotide sequence ID" value="NZ_JAGSYD010000003.1"/>
</dbReference>
<dbReference type="Pfam" id="PF13802">
    <property type="entry name" value="Gal_mutarotas_2"/>
    <property type="match status" value="1"/>
</dbReference>
<evidence type="ECO:0000313" key="11">
    <source>
        <dbReference type="Proteomes" id="UP001596391"/>
    </source>
</evidence>
<dbReference type="InterPro" id="IPR011013">
    <property type="entry name" value="Gal_mutarotase_sf_dom"/>
</dbReference>
<dbReference type="Pfam" id="PF21365">
    <property type="entry name" value="Glyco_hydro_31_3rd"/>
    <property type="match status" value="1"/>
</dbReference>
<dbReference type="SUPFAM" id="SSF74650">
    <property type="entry name" value="Galactose mutarotase-like"/>
    <property type="match status" value="1"/>
</dbReference>
<evidence type="ECO:0000256" key="3">
    <source>
        <dbReference type="ARBA" id="ARBA00023295"/>
    </source>
</evidence>
<feature type="domain" description="Glycoside hydrolase family 31 TIM barrel" evidence="6">
    <location>
        <begin position="252"/>
        <end position="587"/>
    </location>
</feature>
<evidence type="ECO:0000256" key="4">
    <source>
        <dbReference type="RuleBase" id="RU361185"/>
    </source>
</evidence>
<comment type="similarity">
    <text evidence="1 4">Belongs to the glycosyl hydrolase 31 family.</text>
</comment>
<dbReference type="Pfam" id="PF01055">
    <property type="entry name" value="Glyco_hydro_31_2nd"/>
    <property type="match status" value="1"/>
</dbReference>
<comment type="caution">
    <text evidence="10">The sequence shown here is derived from an EMBL/GenBank/DDBJ whole genome shotgun (WGS) entry which is preliminary data.</text>
</comment>
<dbReference type="InterPro" id="IPR048395">
    <property type="entry name" value="Glyco_hydro_31_C"/>
</dbReference>
<feature type="domain" description="Glycosyl hydrolase family 31 C-terminal" evidence="9">
    <location>
        <begin position="596"/>
        <end position="705"/>
    </location>
</feature>
<dbReference type="InterPro" id="IPR030458">
    <property type="entry name" value="Glyco_hydro_31_AS"/>
</dbReference>
<dbReference type="CDD" id="cd06604">
    <property type="entry name" value="GH31_glucosidase_II_MalA"/>
    <property type="match status" value="1"/>
</dbReference>
<feature type="domain" description="Glycoside hydrolase family 31 N-terminal" evidence="7">
    <location>
        <begin position="49"/>
        <end position="210"/>
    </location>
</feature>
<keyword evidence="11" id="KW-1185">Reference proteome</keyword>
<dbReference type="PROSITE" id="PS00129">
    <property type="entry name" value="GLYCOSYL_HYDROL_F31_1"/>
    <property type="match status" value="1"/>
</dbReference>
<reference evidence="11" key="1">
    <citation type="journal article" date="2019" name="Int. J. Syst. Evol. Microbiol.">
        <title>The Global Catalogue of Microorganisms (GCM) 10K type strain sequencing project: providing services to taxonomists for standard genome sequencing and annotation.</title>
        <authorList>
            <consortium name="The Broad Institute Genomics Platform"/>
            <consortium name="The Broad Institute Genome Sequencing Center for Infectious Disease"/>
            <person name="Wu L."/>
            <person name="Ma J."/>
        </authorList>
    </citation>
    <scope>NUCLEOTIDE SEQUENCE [LARGE SCALE GENOMIC DNA]</scope>
    <source>
        <strain evidence="11">CGMCC 1.16026</strain>
    </source>
</reference>
<dbReference type="Pfam" id="PF17137">
    <property type="entry name" value="DUF5110"/>
    <property type="match status" value="1"/>
</dbReference>
<feature type="domain" description="DUF5110" evidence="8">
    <location>
        <begin position="721"/>
        <end position="793"/>
    </location>
</feature>
<dbReference type="CDD" id="cd14752">
    <property type="entry name" value="GH31_N"/>
    <property type="match status" value="1"/>
</dbReference>
<dbReference type="EMBL" id="JBHSWI010000001">
    <property type="protein sequence ID" value="MFC6645264.1"/>
    <property type="molecule type" value="Genomic_DNA"/>
</dbReference>
<dbReference type="Gene3D" id="2.60.40.1180">
    <property type="entry name" value="Golgi alpha-mannosidase II"/>
    <property type="match status" value="2"/>
</dbReference>
<dbReference type="InterPro" id="IPR013780">
    <property type="entry name" value="Glyco_hydro_b"/>
</dbReference>
<keyword evidence="2 4" id="KW-0378">Hydrolase</keyword>
<feature type="signal peptide" evidence="5">
    <location>
        <begin position="1"/>
        <end position="22"/>
    </location>
</feature>
<dbReference type="PANTHER" id="PTHR22762">
    <property type="entry name" value="ALPHA-GLUCOSIDASE"/>
    <property type="match status" value="1"/>
</dbReference>
<dbReference type="InterPro" id="IPR025887">
    <property type="entry name" value="Glyco_hydro_31_N_dom"/>
</dbReference>
<keyword evidence="3 4" id="KW-0326">Glycosidase</keyword>
<evidence type="ECO:0000313" key="10">
    <source>
        <dbReference type="EMBL" id="MFC6645264.1"/>
    </source>
</evidence>
<dbReference type="PANTHER" id="PTHR22762:SF120">
    <property type="entry name" value="HETEROGLYCAN GLUCOSIDASE 1"/>
    <property type="match status" value="1"/>
</dbReference>
<evidence type="ECO:0000256" key="5">
    <source>
        <dbReference type="SAM" id="SignalP"/>
    </source>
</evidence>
<evidence type="ECO:0000259" key="9">
    <source>
        <dbReference type="Pfam" id="PF21365"/>
    </source>
</evidence>
<name>A0ABW1Z825_9BACT</name>
<accession>A0ABW1Z825</accession>
<evidence type="ECO:0000259" key="7">
    <source>
        <dbReference type="Pfam" id="PF13802"/>
    </source>
</evidence>
<dbReference type="Gene3D" id="3.20.20.80">
    <property type="entry name" value="Glycosidases"/>
    <property type="match status" value="1"/>
</dbReference>
<dbReference type="InterPro" id="IPR017853">
    <property type="entry name" value="GH"/>
</dbReference>
<gene>
    <name evidence="10" type="ORF">ACFQBQ_06610</name>
</gene>
<dbReference type="InterPro" id="IPR000322">
    <property type="entry name" value="Glyco_hydro_31_TIM"/>
</dbReference>
<protein>
    <submittedName>
        <fullName evidence="10">TIM-barrel domain-containing protein</fullName>
    </submittedName>
</protein>
<feature type="chain" id="PRO_5045535884" evidence="5">
    <location>
        <begin position="23"/>
        <end position="831"/>
    </location>
</feature>
<dbReference type="SUPFAM" id="SSF51445">
    <property type="entry name" value="(Trans)glycosidases"/>
    <property type="match status" value="1"/>
</dbReference>
<keyword evidence="5" id="KW-0732">Signal</keyword>